<sequence length="62" mass="6573">PLEIGSIQPTPELVDQYFNDSTDEDGDGSTDMAGSWSGKGGFKRVDSPAFHPELMAVDGSRG</sequence>
<dbReference type="Proteomes" id="UP000578030">
    <property type="component" value="Unassembled WGS sequence"/>
</dbReference>
<keyword evidence="3" id="KW-1185">Reference proteome</keyword>
<name>A0A7W4K8A0_9PROT</name>
<proteinExistence type="predicted"/>
<comment type="caution">
    <text evidence="2">The sequence shown here is derived from an EMBL/GenBank/DDBJ whole genome shotgun (WGS) entry which is preliminary data.</text>
</comment>
<evidence type="ECO:0000256" key="1">
    <source>
        <dbReference type="SAM" id="MobiDB-lite"/>
    </source>
</evidence>
<feature type="region of interest" description="Disordered" evidence="1">
    <location>
        <begin position="1"/>
        <end position="47"/>
    </location>
</feature>
<protein>
    <submittedName>
        <fullName evidence="2">Manganese catalase family protein</fullName>
    </submittedName>
</protein>
<reference evidence="2 3" key="1">
    <citation type="submission" date="2020-04" db="EMBL/GenBank/DDBJ databases">
        <title>Description of novel Gluconacetobacter.</title>
        <authorList>
            <person name="Sombolestani A."/>
        </authorList>
    </citation>
    <scope>NUCLEOTIDE SEQUENCE [LARGE SCALE GENOMIC DNA]</scope>
    <source>
        <strain evidence="2 3">LMG 27802</strain>
    </source>
</reference>
<organism evidence="2 3">
    <name type="scientific">Gluconacetobacter tumulisoli</name>
    <dbReference type="NCBI Taxonomy" id="1286189"/>
    <lineage>
        <taxon>Bacteria</taxon>
        <taxon>Pseudomonadati</taxon>
        <taxon>Pseudomonadota</taxon>
        <taxon>Alphaproteobacteria</taxon>
        <taxon>Acetobacterales</taxon>
        <taxon>Acetobacteraceae</taxon>
        <taxon>Gluconacetobacter</taxon>
    </lineage>
</organism>
<accession>A0A7W4K8A0</accession>
<dbReference type="AlphaFoldDB" id="A0A7W4K8A0"/>
<evidence type="ECO:0000313" key="2">
    <source>
        <dbReference type="EMBL" id="MBB2202214.1"/>
    </source>
</evidence>
<dbReference type="EMBL" id="JABEQM010000008">
    <property type="protein sequence ID" value="MBB2202214.1"/>
    <property type="molecule type" value="Genomic_DNA"/>
</dbReference>
<gene>
    <name evidence="2" type="ORF">HLH28_11625</name>
</gene>
<evidence type="ECO:0000313" key="3">
    <source>
        <dbReference type="Proteomes" id="UP000578030"/>
    </source>
</evidence>
<dbReference type="RefSeq" id="WP_220790055.1">
    <property type="nucleotide sequence ID" value="NZ_JABEQM010000008.1"/>
</dbReference>
<feature type="non-terminal residue" evidence="2">
    <location>
        <position position="1"/>
    </location>
</feature>